<evidence type="ECO:0000256" key="2">
    <source>
        <dbReference type="SAM" id="Phobius"/>
    </source>
</evidence>
<dbReference type="InterPro" id="IPR023214">
    <property type="entry name" value="HAD_sf"/>
</dbReference>
<dbReference type="EMBL" id="JAFIDA010000001">
    <property type="protein sequence ID" value="MBP1326391.1"/>
    <property type="molecule type" value="Genomic_DNA"/>
</dbReference>
<evidence type="ECO:0000256" key="1">
    <source>
        <dbReference type="ARBA" id="ARBA00006024"/>
    </source>
</evidence>
<gene>
    <name evidence="3" type="ORF">JOF28_001623</name>
</gene>
<comment type="caution">
    <text evidence="3">The sequence shown here is derived from an EMBL/GenBank/DDBJ whole genome shotgun (WGS) entry which is preliminary data.</text>
</comment>
<dbReference type="RefSeq" id="WP_342452124.1">
    <property type="nucleotide sequence ID" value="NZ_JAFIDA010000001.1"/>
</dbReference>
<feature type="transmembrane region" description="Helical" evidence="2">
    <location>
        <begin position="87"/>
        <end position="106"/>
    </location>
</feature>
<dbReference type="PRINTS" id="PR00119">
    <property type="entry name" value="CATATPASE"/>
</dbReference>
<proteinExistence type="inferred from homology"/>
<keyword evidence="2" id="KW-1133">Transmembrane helix</keyword>
<keyword evidence="2" id="KW-0812">Transmembrane</keyword>
<protein>
    <submittedName>
        <fullName evidence="3">P-type E1-E2 ATPase</fullName>
    </submittedName>
</protein>
<keyword evidence="2" id="KW-0472">Membrane</keyword>
<dbReference type="PANTHER" id="PTHR48085">
    <property type="entry name" value="CADMIUM/ZINC-TRANSPORTING ATPASE HMA2-RELATED"/>
    <property type="match status" value="1"/>
</dbReference>
<keyword evidence="4" id="KW-1185">Reference proteome</keyword>
<comment type="similarity">
    <text evidence="1">Belongs to the cation transport ATPase (P-type) (TC 3.A.3) family. Type IB subfamily.</text>
</comment>
<dbReference type="GO" id="GO:0016020">
    <property type="term" value="C:membrane"/>
    <property type="evidence" value="ECO:0007669"/>
    <property type="project" value="TreeGrafter"/>
</dbReference>
<reference evidence="3" key="1">
    <citation type="submission" date="2021-02" db="EMBL/GenBank/DDBJ databases">
        <title>Sequencing the genomes of 1000 actinobacteria strains.</title>
        <authorList>
            <person name="Klenk H.-P."/>
        </authorList>
    </citation>
    <scope>NUCLEOTIDE SEQUENCE</scope>
    <source>
        <strain evidence="3">DSM 22850</strain>
    </source>
</reference>
<dbReference type="Proteomes" id="UP000675163">
    <property type="component" value="Unassembled WGS sequence"/>
</dbReference>
<evidence type="ECO:0000313" key="4">
    <source>
        <dbReference type="Proteomes" id="UP000675163"/>
    </source>
</evidence>
<sequence>MVHAKTVLQGKVEIVQAMRPWPVLMVGDGINDAPLPAVSDVGIAMAARCATVASESAAAVIASNDIARVADVAYVSRRTVQIALQSIWLGIIISMGLMLVAAFGYLPAVAGALLQEIVDLVAIVSALRALRAYKGAQQDHVRHSETRASVDSAIRNA</sequence>
<dbReference type="InterPro" id="IPR051014">
    <property type="entry name" value="Cation_Transport_ATPase_IB"/>
</dbReference>
<dbReference type="SUPFAM" id="SSF56784">
    <property type="entry name" value="HAD-like"/>
    <property type="match status" value="1"/>
</dbReference>
<evidence type="ECO:0000313" key="3">
    <source>
        <dbReference type="EMBL" id="MBP1326391.1"/>
    </source>
</evidence>
<dbReference type="PANTHER" id="PTHR48085:SF5">
    <property type="entry name" value="CADMIUM_ZINC-TRANSPORTING ATPASE HMA4-RELATED"/>
    <property type="match status" value="1"/>
</dbReference>
<dbReference type="GO" id="GO:0015086">
    <property type="term" value="F:cadmium ion transmembrane transporter activity"/>
    <property type="evidence" value="ECO:0007669"/>
    <property type="project" value="TreeGrafter"/>
</dbReference>
<dbReference type="AlphaFoldDB" id="A0A940PWF6"/>
<organism evidence="3 4">
    <name type="scientific">Leucobacter exalbidus</name>
    <dbReference type="NCBI Taxonomy" id="662960"/>
    <lineage>
        <taxon>Bacteria</taxon>
        <taxon>Bacillati</taxon>
        <taxon>Actinomycetota</taxon>
        <taxon>Actinomycetes</taxon>
        <taxon>Micrococcales</taxon>
        <taxon>Microbacteriaceae</taxon>
        <taxon>Leucobacter</taxon>
    </lineage>
</organism>
<dbReference type="Gene3D" id="3.40.50.1000">
    <property type="entry name" value="HAD superfamily/HAD-like"/>
    <property type="match status" value="1"/>
</dbReference>
<name>A0A940PWF6_9MICO</name>
<accession>A0A940PWF6</accession>
<dbReference type="InterPro" id="IPR036412">
    <property type="entry name" value="HAD-like_sf"/>
</dbReference>